<evidence type="ECO:0000256" key="3">
    <source>
        <dbReference type="ARBA" id="ARBA00022729"/>
    </source>
</evidence>
<name>V2UJU4_9GAMM</name>
<dbReference type="CDD" id="cd16325">
    <property type="entry name" value="LolA"/>
    <property type="match status" value="1"/>
</dbReference>
<keyword evidence="7" id="KW-1185">Reference proteome</keyword>
<organism evidence="6 7">
    <name type="scientific">Acinetobacter brisouii CIP 110357</name>
    <dbReference type="NCBI Taxonomy" id="1341683"/>
    <lineage>
        <taxon>Bacteria</taxon>
        <taxon>Pseudomonadati</taxon>
        <taxon>Pseudomonadota</taxon>
        <taxon>Gammaproteobacteria</taxon>
        <taxon>Moraxellales</taxon>
        <taxon>Moraxellaceae</taxon>
        <taxon>Acinetobacter</taxon>
    </lineage>
</organism>
<dbReference type="EMBL" id="AYEU01000007">
    <property type="protein sequence ID" value="ESK50247.1"/>
    <property type="molecule type" value="Genomic_DNA"/>
</dbReference>
<keyword evidence="4" id="KW-0653">Protein transport</keyword>
<evidence type="ECO:0008006" key="8">
    <source>
        <dbReference type="Google" id="ProtNLM"/>
    </source>
</evidence>
<dbReference type="Gene3D" id="2.50.20.10">
    <property type="entry name" value="Lipoprotein localisation LolA/LolB/LppX"/>
    <property type="match status" value="1"/>
</dbReference>
<dbReference type="RefSeq" id="WP_004902208.1">
    <property type="nucleotide sequence ID" value="NZ_BBTI01000006.1"/>
</dbReference>
<gene>
    <name evidence="6" type="ORF">P255_02223</name>
</gene>
<dbReference type="GO" id="GO:0015031">
    <property type="term" value="P:protein transport"/>
    <property type="evidence" value="ECO:0007669"/>
    <property type="project" value="UniProtKB-KW"/>
</dbReference>
<sequence>MKFNTRAMFCAGVFAAASSQTVIAAPINEVRDIFQQVSATPVVHAHFEQQKKLTSLNKTYVSKGNVVFSKQQGVLWQMQTPVQADLVVTPQKLVQKTQRTMSQINVQQSPYGSVATLFLQLMAGDEKGLASNFNIVSATHNNQAWAVTLTPKSSLFKKLFNQVNVQGGRYVNQIVIQEKDRNITQIRFSQQTSQPQNLTAQEHALFQLAK</sequence>
<feature type="chain" id="PRO_5004712106" description="Outer membrane lipoprotein carrier protein LolA" evidence="5">
    <location>
        <begin position="25"/>
        <end position="210"/>
    </location>
</feature>
<comment type="caution">
    <text evidence="6">The sequence shown here is derived from an EMBL/GenBank/DDBJ whole genome shotgun (WGS) entry which is preliminary data.</text>
</comment>
<dbReference type="Proteomes" id="UP000018418">
    <property type="component" value="Unassembled WGS sequence"/>
</dbReference>
<dbReference type="OrthoDB" id="7025041at2"/>
<evidence type="ECO:0000313" key="6">
    <source>
        <dbReference type="EMBL" id="ESK50247.1"/>
    </source>
</evidence>
<dbReference type="AlphaFoldDB" id="V2UJU4"/>
<keyword evidence="2" id="KW-0813">Transport</keyword>
<proteinExistence type="predicted"/>
<dbReference type="Pfam" id="PF03548">
    <property type="entry name" value="LolA"/>
    <property type="match status" value="1"/>
</dbReference>
<dbReference type="InterPro" id="IPR004564">
    <property type="entry name" value="OM_lipoprot_carrier_LolA-like"/>
</dbReference>
<keyword evidence="3 5" id="KW-0732">Signal</keyword>
<evidence type="ECO:0000256" key="5">
    <source>
        <dbReference type="SAM" id="SignalP"/>
    </source>
</evidence>
<dbReference type="HOGENOM" id="CLU_091014_1_0_6"/>
<evidence type="ECO:0000313" key="7">
    <source>
        <dbReference type="Proteomes" id="UP000018418"/>
    </source>
</evidence>
<reference evidence="6 7" key="1">
    <citation type="submission" date="2013-10" db="EMBL/GenBank/DDBJ databases">
        <title>The Genome Sequence of Acinetobacter brisouii CIP 110357.</title>
        <authorList>
            <consortium name="The Broad Institute Genomics Platform"/>
            <consortium name="The Broad Institute Genome Sequencing Center for Infectious Disease"/>
            <person name="Cerqueira G."/>
            <person name="Feldgarden M."/>
            <person name="Courvalin P."/>
            <person name="Grillot-Courvalin C."/>
            <person name="Clermont D."/>
            <person name="Rocha E."/>
            <person name="Yoon E.-J."/>
            <person name="Nemec A."/>
            <person name="Young S.K."/>
            <person name="Zeng Q."/>
            <person name="Gargeya S."/>
            <person name="Fitzgerald M."/>
            <person name="Abouelleil A."/>
            <person name="Alvarado L."/>
            <person name="Berlin A.M."/>
            <person name="Chapman S.B."/>
            <person name="Gainer-Dewar J."/>
            <person name="Goldberg J."/>
            <person name="Gnerre S."/>
            <person name="Griggs A."/>
            <person name="Gujja S."/>
            <person name="Hansen M."/>
            <person name="Howarth C."/>
            <person name="Imamovic A."/>
            <person name="Ireland A."/>
            <person name="Larimer J."/>
            <person name="McCowan C."/>
            <person name="Murphy C."/>
            <person name="Pearson M."/>
            <person name="Poon T.W."/>
            <person name="Priest M."/>
            <person name="Roberts A."/>
            <person name="Saif S."/>
            <person name="Shea T."/>
            <person name="Sykes S."/>
            <person name="Wortman J."/>
            <person name="Nusbaum C."/>
            <person name="Birren B."/>
        </authorList>
    </citation>
    <scope>NUCLEOTIDE SEQUENCE [LARGE SCALE GENOMIC DNA]</scope>
    <source>
        <strain evidence="6 7">CIP 110357</strain>
    </source>
</reference>
<feature type="signal peptide" evidence="5">
    <location>
        <begin position="1"/>
        <end position="24"/>
    </location>
</feature>
<dbReference type="PATRIC" id="fig|1341683.3.peg.2196"/>
<dbReference type="SUPFAM" id="SSF89392">
    <property type="entry name" value="Prokaryotic lipoproteins and lipoprotein localization factors"/>
    <property type="match status" value="1"/>
</dbReference>
<evidence type="ECO:0000256" key="4">
    <source>
        <dbReference type="ARBA" id="ARBA00022927"/>
    </source>
</evidence>
<evidence type="ECO:0000256" key="1">
    <source>
        <dbReference type="ARBA" id="ARBA00011245"/>
    </source>
</evidence>
<dbReference type="InterPro" id="IPR029046">
    <property type="entry name" value="LolA/LolB/LppX"/>
</dbReference>
<comment type="subunit">
    <text evidence="1">Monomer.</text>
</comment>
<protein>
    <recommendedName>
        <fullName evidence="8">Outer membrane lipoprotein carrier protein LolA</fullName>
    </recommendedName>
</protein>
<accession>V2UJU4</accession>
<evidence type="ECO:0000256" key="2">
    <source>
        <dbReference type="ARBA" id="ARBA00022448"/>
    </source>
</evidence>